<evidence type="ECO:0000313" key="2">
    <source>
        <dbReference type="EMBL" id="GLR67015.1"/>
    </source>
</evidence>
<evidence type="ECO:0000313" key="3">
    <source>
        <dbReference type="Proteomes" id="UP001156641"/>
    </source>
</evidence>
<accession>A0ABQ6A3F2</accession>
<dbReference type="Gene3D" id="1.10.405.20">
    <property type="match status" value="1"/>
</dbReference>
<evidence type="ECO:0000259" key="1">
    <source>
        <dbReference type="Pfam" id="PF01593"/>
    </source>
</evidence>
<dbReference type="InterPro" id="IPR036188">
    <property type="entry name" value="FAD/NAD-bd_sf"/>
</dbReference>
<proteinExistence type="predicted"/>
<dbReference type="SUPFAM" id="SSF51905">
    <property type="entry name" value="FAD/NAD(P)-binding domain"/>
    <property type="match status" value="1"/>
</dbReference>
<dbReference type="PANTHER" id="PTHR42923:SF17">
    <property type="entry name" value="AMINE OXIDASE DOMAIN-CONTAINING PROTEIN"/>
    <property type="match status" value="1"/>
</dbReference>
<sequence>MNKERTNAQPPSPPLRIAVIGTGISGMSAAWLLSERHDVTVYEKAGWVGGHSHTVEAPGGVPVDTGFIVYNNATYPNLTALFEHLEVPTHPTEMSFAVSAGSGRMEYGGNSLSTLFAQKRNLLRPRFWRMLRDLLRFYRQAPRDCAVLDQSLLSLGDYLDQNNFSPAFQEDHLLPMAAAIWSCPSGTARDYPAVAFTRFCENHGLLNLGERPQWRTVSGGSREYVSRLTARYAARISLNRGAQRVQREAGRVLVQDSDGATRVFDHVVLACHADEALALLAAPSAREQALLGAFRYTSNLAVLHDDARLMPKRRAVWSSWNYLARNGTEHSPPCVTYWMNRLQNLPIERDIFLTLNPAQSLSRESIIARNVYEHPIFDAAAIAAQRELWSLQGEQRSWFCGAYFGAGFHEDGLQAGLAVAEALGGTRRPWQVKNESGRICLGPSPAPARQWADAV</sequence>
<organism evidence="2 3">
    <name type="scientific">Acidocella aquatica</name>
    <dbReference type="NCBI Taxonomy" id="1922313"/>
    <lineage>
        <taxon>Bacteria</taxon>
        <taxon>Pseudomonadati</taxon>
        <taxon>Pseudomonadota</taxon>
        <taxon>Alphaproteobacteria</taxon>
        <taxon>Acetobacterales</taxon>
        <taxon>Acidocellaceae</taxon>
        <taxon>Acidocella</taxon>
    </lineage>
</organism>
<dbReference type="InterPro" id="IPR002937">
    <property type="entry name" value="Amino_oxidase"/>
</dbReference>
<keyword evidence="3" id="KW-1185">Reference proteome</keyword>
<dbReference type="PANTHER" id="PTHR42923">
    <property type="entry name" value="PROTOPORPHYRINOGEN OXIDASE"/>
    <property type="match status" value="1"/>
</dbReference>
<dbReference type="Proteomes" id="UP001156641">
    <property type="component" value="Unassembled WGS sequence"/>
</dbReference>
<reference evidence="3" key="1">
    <citation type="journal article" date="2019" name="Int. J. Syst. Evol. Microbiol.">
        <title>The Global Catalogue of Microorganisms (GCM) 10K type strain sequencing project: providing services to taxonomists for standard genome sequencing and annotation.</title>
        <authorList>
            <consortium name="The Broad Institute Genomics Platform"/>
            <consortium name="The Broad Institute Genome Sequencing Center for Infectious Disease"/>
            <person name="Wu L."/>
            <person name="Ma J."/>
        </authorList>
    </citation>
    <scope>NUCLEOTIDE SEQUENCE [LARGE SCALE GENOMIC DNA]</scope>
    <source>
        <strain evidence="3">NBRC 112502</strain>
    </source>
</reference>
<name>A0ABQ6A3F2_9PROT</name>
<dbReference type="Gene3D" id="3.50.50.60">
    <property type="entry name" value="FAD/NAD(P)-binding domain"/>
    <property type="match status" value="1"/>
</dbReference>
<gene>
    <name evidence="2" type="ORF">GCM10010909_16960</name>
</gene>
<comment type="caution">
    <text evidence="2">The sequence shown here is derived from an EMBL/GenBank/DDBJ whole genome shotgun (WGS) entry which is preliminary data.</text>
</comment>
<dbReference type="EMBL" id="BSOS01000047">
    <property type="protein sequence ID" value="GLR67015.1"/>
    <property type="molecule type" value="Genomic_DNA"/>
</dbReference>
<protein>
    <submittedName>
        <fullName evidence="2">NAD/FAD-binding protein</fullName>
    </submittedName>
</protein>
<dbReference type="Pfam" id="PF01593">
    <property type="entry name" value="Amino_oxidase"/>
    <property type="match status" value="1"/>
</dbReference>
<dbReference type="RefSeq" id="WP_284257722.1">
    <property type="nucleotide sequence ID" value="NZ_BSOS01000047.1"/>
</dbReference>
<dbReference type="InterPro" id="IPR050464">
    <property type="entry name" value="Zeta_carotene_desat/Oxidored"/>
</dbReference>
<feature type="domain" description="Amine oxidase" evidence="1">
    <location>
        <begin position="24"/>
        <end position="285"/>
    </location>
</feature>
<dbReference type="Gene3D" id="3.30.70.1990">
    <property type="match status" value="1"/>
</dbReference>